<dbReference type="GO" id="GO:0016791">
    <property type="term" value="F:phosphatase activity"/>
    <property type="evidence" value="ECO:0007669"/>
    <property type="project" value="InterPro"/>
</dbReference>
<gene>
    <name evidence="2" type="ORF">TBCH5v1_1126</name>
</gene>
<dbReference type="AlphaFoldDB" id="A0A0S1XBD4"/>
<dbReference type="PANTHER" id="PTHR17901">
    <property type="entry name" value="MAGNESIUM-DEPENDENT PHOSPHATASE 1 MDP1"/>
    <property type="match status" value="1"/>
</dbReference>
<evidence type="ECO:0000313" key="3">
    <source>
        <dbReference type="Proteomes" id="UP000066042"/>
    </source>
</evidence>
<dbReference type="InterPro" id="IPR010033">
    <property type="entry name" value="HAD_SF_ppase_IIIC"/>
</dbReference>
<evidence type="ECO:0000259" key="1">
    <source>
        <dbReference type="PROSITE" id="PS50969"/>
    </source>
</evidence>
<dbReference type="Proteomes" id="UP000066042">
    <property type="component" value="Chromosome"/>
</dbReference>
<dbReference type="InterPro" id="IPR010036">
    <property type="entry name" value="MDP_1_eu_arc"/>
</dbReference>
<dbReference type="GeneID" id="26136386"/>
<dbReference type="RefSeq" id="WP_056933796.1">
    <property type="nucleotide sequence ID" value="NZ_CP013050.1"/>
</dbReference>
<dbReference type="InterPro" id="IPR023214">
    <property type="entry name" value="HAD_sf"/>
</dbReference>
<sequence length="157" mass="18530">MRLLILDLDGTLWDHEDASQLVPPFEVHDDTVIDAYGNKLSLFPSVREFLEWAKDRFILSIASWNMEELVRPILEALGLWDYFIFPKIENHPDKASMILRTVEQLKSIGYEVDEIIYIDDRTLHLQDIKREIPNVKFIQMWIDVKSFEELKKVLEGL</sequence>
<dbReference type="EMBL" id="CP013050">
    <property type="protein sequence ID" value="ALM75060.1"/>
    <property type="molecule type" value="Genomic_DNA"/>
</dbReference>
<evidence type="ECO:0000313" key="2">
    <source>
        <dbReference type="EMBL" id="ALM75060.1"/>
    </source>
</evidence>
<accession>A0A0S1XBD4</accession>
<dbReference type="PATRIC" id="fig|55802.8.peg.1111"/>
<name>A0A0S1XBD4_THEBA</name>
<dbReference type="NCBIfam" id="TIGR01685">
    <property type="entry name" value="MDP-1"/>
    <property type="match status" value="1"/>
</dbReference>
<dbReference type="Gene3D" id="3.40.50.1000">
    <property type="entry name" value="HAD superfamily/HAD-like"/>
    <property type="match status" value="1"/>
</dbReference>
<dbReference type="STRING" id="55802.TBCH5v1_1126"/>
<dbReference type="Pfam" id="PF12689">
    <property type="entry name" value="Acid_PPase"/>
    <property type="match status" value="1"/>
</dbReference>
<proteinExistence type="predicted"/>
<dbReference type="SUPFAM" id="SSF56784">
    <property type="entry name" value="HAD-like"/>
    <property type="match status" value="1"/>
</dbReference>
<feature type="domain" description="FCP1 homology" evidence="1">
    <location>
        <begin position="1"/>
        <end position="157"/>
    </location>
</feature>
<dbReference type="PANTHER" id="PTHR17901:SF14">
    <property type="entry name" value="MAGNESIUM-DEPENDENT PHOSPHATASE 1"/>
    <property type="match status" value="1"/>
</dbReference>
<dbReference type="InterPro" id="IPR036412">
    <property type="entry name" value="HAD-like_sf"/>
</dbReference>
<reference evidence="2 3" key="1">
    <citation type="journal article" date="2016" name="Genome Announc.">
        <title>Complete genome sequence of the hyperthermophilic and piezophilic archaeon Thermococcus barophilus Ch5, capable of growth at the expense of hydrogenogenesis from carbon monoxide and formate.</title>
        <authorList>
            <person name="Oger P."/>
            <person name="Sokolova T.G."/>
            <person name="Kozhevnikova D.A."/>
            <person name="Taranov E.A."/>
            <person name="Vannier P."/>
            <person name="Lee H.S."/>
            <person name="Kwon K.K."/>
            <person name="Kang S.G."/>
            <person name="Lee J.H."/>
            <person name="Bonch-Osmolovskaya E.A."/>
            <person name="Lebedinsky A.V."/>
        </authorList>
    </citation>
    <scope>NUCLEOTIDE SEQUENCE [LARGE SCALE GENOMIC DNA]</scope>
    <source>
        <strain evidence="3">Ch5</strain>
    </source>
</reference>
<organism evidence="2 3">
    <name type="scientific">Thermococcus barophilus</name>
    <dbReference type="NCBI Taxonomy" id="55802"/>
    <lineage>
        <taxon>Archaea</taxon>
        <taxon>Methanobacteriati</taxon>
        <taxon>Methanobacteriota</taxon>
        <taxon>Thermococci</taxon>
        <taxon>Thermococcales</taxon>
        <taxon>Thermococcaceae</taxon>
        <taxon>Thermococcus</taxon>
    </lineage>
</organism>
<protein>
    <recommendedName>
        <fullName evidence="1">FCP1 homology domain-containing protein</fullName>
    </recommendedName>
</protein>
<dbReference type="InterPro" id="IPR004274">
    <property type="entry name" value="FCP1_dom"/>
</dbReference>
<dbReference type="NCBIfam" id="TIGR01681">
    <property type="entry name" value="HAD-SF-IIIC"/>
    <property type="match status" value="1"/>
</dbReference>
<dbReference type="PROSITE" id="PS50969">
    <property type="entry name" value="FCP1"/>
    <property type="match status" value="1"/>
</dbReference>